<feature type="compositionally biased region" description="Basic and acidic residues" evidence="1">
    <location>
        <begin position="78"/>
        <end position="94"/>
    </location>
</feature>
<protein>
    <submittedName>
        <fullName evidence="2">Uncharacterized protein</fullName>
    </submittedName>
</protein>
<feature type="compositionally biased region" description="Low complexity" evidence="1">
    <location>
        <begin position="444"/>
        <end position="462"/>
    </location>
</feature>
<feature type="compositionally biased region" description="Polar residues" evidence="1">
    <location>
        <begin position="10"/>
        <end position="19"/>
    </location>
</feature>
<dbReference type="AlphaFoldDB" id="A0A1B9ITA6"/>
<accession>A0A1B9ITA6</accession>
<dbReference type="Proteomes" id="UP000092583">
    <property type="component" value="Unassembled WGS sequence"/>
</dbReference>
<dbReference type="EMBL" id="KI669461">
    <property type="protein sequence ID" value="OCF58757.1"/>
    <property type="molecule type" value="Genomic_DNA"/>
</dbReference>
<feature type="compositionally biased region" description="Polar residues" evidence="1">
    <location>
        <begin position="463"/>
        <end position="492"/>
    </location>
</feature>
<reference evidence="2 3" key="1">
    <citation type="submission" date="2013-07" db="EMBL/GenBank/DDBJ databases">
        <title>The Genome Sequence of Kwoniella mangroviensis CBS10435.</title>
        <authorList>
            <consortium name="The Broad Institute Genome Sequencing Platform"/>
            <person name="Cuomo C."/>
            <person name="Litvintseva A."/>
            <person name="Chen Y."/>
            <person name="Heitman J."/>
            <person name="Sun S."/>
            <person name="Springer D."/>
            <person name="Dromer F."/>
            <person name="Young S.K."/>
            <person name="Zeng Q."/>
            <person name="Gargeya S."/>
            <person name="Fitzgerald M."/>
            <person name="Abouelleil A."/>
            <person name="Alvarado L."/>
            <person name="Berlin A.M."/>
            <person name="Chapman S.B."/>
            <person name="Dewar J."/>
            <person name="Goldberg J."/>
            <person name="Griggs A."/>
            <person name="Gujja S."/>
            <person name="Hansen M."/>
            <person name="Howarth C."/>
            <person name="Imamovic A."/>
            <person name="Larimer J."/>
            <person name="McCowan C."/>
            <person name="Murphy C."/>
            <person name="Pearson M."/>
            <person name="Priest M."/>
            <person name="Roberts A."/>
            <person name="Saif S."/>
            <person name="Shea T."/>
            <person name="Sykes S."/>
            <person name="Wortman J."/>
            <person name="Nusbaum C."/>
            <person name="Birren B."/>
        </authorList>
    </citation>
    <scope>NUCLEOTIDE SEQUENCE [LARGE SCALE GENOMIC DNA]</scope>
    <source>
        <strain evidence="2 3">CBS 10435</strain>
    </source>
</reference>
<evidence type="ECO:0000256" key="1">
    <source>
        <dbReference type="SAM" id="MobiDB-lite"/>
    </source>
</evidence>
<feature type="compositionally biased region" description="Polar residues" evidence="1">
    <location>
        <begin position="303"/>
        <end position="320"/>
    </location>
</feature>
<feature type="compositionally biased region" description="Basic and acidic residues" evidence="1">
    <location>
        <begin position="151"/>
        <end position="166"/>
    </location>
</feature>
<evidence type="ECO:0000313" key="2">
    <source>
        <dbReference type="EMBL" id="OCF58757.1"/>
    </source>
</evidence>
<feature type="compositionally biased region" description="Polar residues" evidence="1">
    <location>
        <begin position="177"/>
        <end position="196"/>
    </location>
</feature>
<sequence length="582" mass="64024">MAYSGHYEPNASTFSSSSLDLIPYAPGRYYQPGHIIGEAEDSPASAVPSSSTDRKSRNKLHFFDNINDPSSGTEEQEQEPRSRDPWEEGFRSARETLSSIFSKKRNEPDTDTKRESFIPPDPTVEDCPEESDNSQDSRGTSWNFDSSRAGRTNDRNTREDEPERGRSNQRGAEQFRSGFQPTESTNRFPRQPSPANLKQKRSATPFTKDILSSSESESDSESNDEMPSNDTSRHYYMSGANGPGDSKDNRFHNFFSRRKSSYDQPQPQPRGDTYYPQMSTEQSTSPFTERIRNRLKKRRSGDDSTGQRTNIFGSANTSQYPHYGGYPLSPMDPSMGYTGQPSPPWMAPSMNQFYGGYGEPPMMNPSMMMGMTRSMMGMQPSMMGTNPNMLSYGSGFSGWGPSPPTYNQSMGSHSGFFPAGPEPINNRLSRLTVARVAMEAKATAAAAATTPTSSTAASTTPTNLSQLLGGSGASQPLSSLGGQSNVNDPNSRCPQTRFANIQGRRIEIPPFQTLNEAISAQVSESQLGLSYGNTQQSDLDSRSMQDRMVTLRTGTGQSLQVPVPAGRSVNEVVDLLRRSGRL</sequence>
<feature type="compositionally biased region" description="Acidic residues" evidence="1">
    <location>
        <begin position="123"/>
        <end position="133"/>
    </location>
</feature>
<reference evidence="3" key="2">
    <citation type="submission" date="2013-12" db="EMBL/GenBank/DDBJ databases">
        <title>Evolution of pathogenesis and genome organization in the Tremellales.</title>
        <authorList>
            <person name="Cuomo C."/>
            <person name="Litvintseva A."/>
            <person name="Heitman J."/>
            <person name="Chen Y."/>
            <person name="Sun S."/>
            <person name="Springer D."/>
            <person name="Dromer F."/>
            <person name="Young S."/>
            <person name="Zeng Q."/>
            <person name="Chapman S."/>
            <person name="Gujja S."/>
            <person name="Saif S."/>
            <person name="Birren B."/>
        </authorList>
    </citation>
    <scope>NUCLEOTIDE SEQUENCE [LARGE SCALE GENOMIC DNA]</scope>
    <source>
        <strain evidence="3">CBS 10435</strain>
    </source>
</reference>
<feature type="region of interest" description="Disordered" evidence="1">
    <location>
        <begin position="1"/>
        <end position="325"/>
    </location>
</feature>
<gene>
    <name evidence="2" type="ORF">L486_03247</name>
</gene>
<proteinExistence type="predicted"/>
<feature type="compositionally biased region" description="Polar residues" evidence="1">
    <location>
        <begin position="134"/>
        <end position="150"/>
    </location>
</feature>
<organism evidence="2 3">
    <name type="scientific">Kwoniella mangroviensis CBS 10435</name>
    <dbReference type="NCBI Taxonomy" id="1331196"/>
    <lineage>
        <taxon>Eukaryota</taxon>
        <taxon>Fungi</taxon>
        <taxon>Dikarya</taxon>
        <taxon>Basidiomycota</taxon>
        <taxon>Agaricomycotina</taxon>
        <taxon>Tremellomycetes</taxon>
        <taxon>Tremellales</taxon>
        <taxon>Cryptococcaceae</taxon>
        <taxon>Kwoniella</taxon>
    </lineage>
</organism>
<feature type="compositionally biased region" description="Basic and acidic residues" evidence="1">
    <location>
        <begin position="104"/>
        <end position="116"/>
    </location>
</feature>
<name>A0A1B9ITA6_9TREE</name>
<keyword evidence="3" id="KW-1185">Reference proteome</keyword>
<evidence type="ECO:0000313" key="3">
    <source>
        <dbReference type="Proteomes" id="UP000092583"/>
    </source>
</evidence>
<feature type="compositionally biased region" description="Polar residues" evidence="1">
    <location>
        <begin position="276"/>
        <end position="287"/>
    </location>
</feature>
<feature type="region of interest" description="Disordered" evidence="1">
    <location>
        <begin position="444"/>
        <end position="492"/>
    </location>
</feature>